<accession>A0A9D1R4Z9</accession>
<dbReference type="InterPro" id="IPR035895">
    <property type="entry name" value="HPr-like_sf"/>
</dbReference>
<organism evidence="1 2">
    <name type="scientific">Candidatus Acetatifactor stercoripullorum</name>
    <dbReference type="NCBI Taxonomy" id="2838414"/>
    <lineage>
        <taxon>Bacteria</taxon>
        <taxon>Bacillati</taxon>
        <taxon>Bacillota</taxon>
        <taxon>Clostridia</taxon>
        <taxon>Lachnospirales</taxon>
        <taxon>Lachnospiraceae</taxon>
        <taxon>Acetatifactor</taxon>
    </lineage>
</organism>
<dbReference type="AlphaFoldDB" id="A0A9D1R4Z9"/>
<sequence length="95" mass="11164">MEKLFITFRSEEDIIAFVEVCCEYDDAIDIRAGKMITDAKSILGMLLLKTGETFEIEYGCYDNEDNYRQFREEILKKFQVTVKEELDKRTSMANL</sequence>
<dbReference type="EMBL" id="DXGH01000041">
    <property type="protein sequence ID" value="HIW81379.1"/>
    <property type="molecule type" value="Genomic_DNA"/>
</dbReference>
<proteinExistence type="predicted"/>
<comment type="caution">
    <text evidence="1">The sequence shown here is derived from an EMBL/GenBank/DDBJ whole genome shotgun (WGS) entry which is preliminary data.</text>
</comment>
<reference evidence="1" key="2">
    <citation type="submission" date="2021-04" db="EMBL/GenBank/DDBJ databases">
        <authorList>
            <person name="Gilroy R."/>
        </authorList>
    </citation>
    <scope>NUCLEOTIDE SEQUENCE</scope>
    <source>
        <strain evidence="1">CHK195-6426</strain>
    </source>
</reference>
<dbReference type="SUPFAM" id="SSF55594">
    <property type="entry name" value="HPr-like"/>
    <property type="match status" value="1"/>
</dbReference>
<dbReference type="Proteomes" id="UP000824265">
    <property type="component" value="Unassembled WGS sequence"/>
</dbReference>
<evidence type="ECO:0000313" key="2">
    <source>
        <dbReference type="Proteomes" id="UP000824265"/>
    </source>
</evidence>
<reference evidence="1" key="1">
    <citation type="journal article" date="2021" name="PeerJ">
        <title>Extensive microbial diversity within the chicken gut microbiome revealed by metagenomics and culture.</title>
        <authorList>
            <person name="Gilroy R."/>
            <person name="Ravi A."/>
            <person name="Getino M."/>
            <person name="Pursley I."/>
            <person name="Horton D.L."/>
            <person name="Alikhan N.F."/>
            <person name="Baker D."/>
            <person name="Gharbi K."/>
            <person name="Hall N."/>
            <person name="Watson M."/>
            <person name="Adriaenssens E.M."/>
            <person name="Foster-Nyarko E."/>
            <person name="Jarju S."/>
            <person name="Secka A."/>
            <person name="Antonio M."/>
            <person name="Oren A."/>
            <person name="Chaudhuri R.R."/>
            <person name="La Ragione R."/>
            <person name="Hildebrand F."/>
            <person name="Pallen M.J."/>
        </authorList>
    </citation>
    <scope>NUCLEOTIDE SEQUENCE</scope>
    <source>
        <strain evidence="1">CHK195-6426</strain>
    </source>
</reference>
<gene>
    <name evidence="1" type="ORF">H9742_07635</name>
</gene>
<protein>
    <submittedName>
        <fullName evidence="1">HPr family phosphocarrier protein</fullName>
    </submittedName>
</protein>
<evidence type="ECO:0000313" key="1">
    <source>
        <dbReference type="EMBL" id="HIW81379.1"/>
    </source>
</evidence>
<name>A0A9D1R4Z9_9FIRM</name>